<reference evidence="5 6" key="1">
    <citation type="journal article" date="2016" name="Nat. Commun.">
        <title>Thousands of microbial genomes shed light on interconnected biogeochemical processes in an aquifer system.</title>
        <authorList>
            <person name="Anantharaman K."/>
            <person name="Brown C.T."/>
            <person name="Hug L.A."/>
            <person name="Sharon I."/>
            <person name="Castelle C.J."/>
            <person name="Probst A.J."/>
            <person name="Thomas B.C."/>
            <person name="Singh A."/>
            <person name="Wilkins M.J."/>
            <person name="Karaoz U."/>
            <person name="Brodie E.L."/>
            <person name="Williams K.H."/>
            <person name="Hubbard S.S."/>
            <person name="Banfield J.F."/>
        </authorList>
    </citation>
    <scope>NUCLEOTIDE SEQUENCE [LARGE SCALE GENOMIC DNA]</scope>
</reference>
<dbReference type="PANTHER" id="PTHR10695:SF46">
    <property type="entry name" value="BIFUNCTIONAL COENZYME A SYNTHASE-RELATED"/>
    <property type="match status" value="1"/>
</dbReference>
<dbReference type="InterPro" id="IPR001977">
    <property type="entry name" value="Depp_CoAkinase"/>
</dbReference>
<dbReference type="GO" id="GO:0005737">
    <property type="term" value="C:cytoplasm"/>
    <property type="evidence" value="ECO:0007669"/>
    <property type="project" value="UniProtKB-SubCell"/>
</dbReference>
<comment type="caution">
    <text evidence="5">The sequence shown here is derived from an EMBL/GenBank/DDBJ whole genome shotgun (WGS) entry which is preliminary data.</text>
</comment>
<dbReference type="InterPro" id="IPR027417">
    <property type="entry name" value="P-loop_NTPase"/>
</dbReference>
<evidence type="ECO:0000256" key="4">
    <source>
        <dbReference type="NCBIfam" id="TIGR00152"/>
    </source>
</evidence>
<dbReference type="Gene3D" id="3.40.50.300">
    <property type="entry name" value="P-loop containing nucleotide triphosphate hydrolases"/>
    <property type="match status" value="1"/>
</dbReference>
<accession>A0A1F4TPL6</accession>
<comment type="pathway">
    <text evidence="3">Cofactor biosynthesis; coenzyme A biosynthesis; CoA from (R)-pantothenate: step 5/5.</text>
</comment>
<comment type="function">
    <text evidence="3">Catalyzes the phosphorylation of the 3'-hydroxyl group of dephosphocoenzyme A to form coenzyme A.</text>
</comment>
<dbReference type="PROSITE" id="PS51219">
    <property type="entry name" value="DPCK"/>
    <property type="match status" value="1"/>
</dbReference>
<proteinExistence type="inferred from homology"/>
<protein>
    <recommendedName>
        <fullName evidence="3 4">Dephospho-CoA kinase</fullName>
        <ecNumber evidence="3 4">2.7.1.24</ecNumber>
    </recommendedName>
    <alternativeName>
        <fullName evidence="3">Dephosphocoenzyme A kinase</fullName>
    </alternativeName>
</protein>
<keyword evidence="1 3" id="KW-0547">Nucleotide-binding</keyword>
<dbReference type="EMBL" id="MEUI01000014">
    <property type="protein sequence ID" value="OGC34664.1"/>
    <property type="molecule type" value="Genomic_DNA"/>
</dbReference>
<feature type="binding site" evidence="3">
    <location>
        <begin position="21"/>
        <end position="26"/>
    </location>
    <ligand>
        <name>ATP</name>
        <dbReference type="ChEBI" id="CHEBI:30616"/>
    </ligand>
</feature>
<dbReference type="GO" id="GO:0005524">
    <property type="term" value="F:ATP binding"/>
    <property type="evidence" value="ECO:0007669"/>
    <property type="project" value="UniProtKB-UniRule"/>
</dbReference>
<sequence>MSEVLSPKSKTKIIGLTGPIGAGKDVVAKLLAKQGAYIIDADKLAHSLYPPQSTVWRSIVKEFGSRILKRGGEINRRKLAEIVFSNKHKLQTLNKIVHPALKEKIRAILKEQGTRNTELGTQIVVNAAVLKEIGLLDVVDEVCVVMASKATRLKRLLKKGLSKQVALKRINAQLPHKDYLKIADVVIKNEGTVRQLKAKTYGVREKRLYYRTTF</sequence>
<dbReference type="GO" id="GO:0015937">
    <property type="term" value="P:coenzyme A biosynthetic process"/>
    <property type="evidence" value="ECO:0007669"/>
    <property type="project" value="UniProtKB-UniRule"/>
</dbReference>
<gene>
    <name evidence="3" type="primary">coaE</name>
    <name evidence="5" type="ORF">A2462_04975</name>
</gene>
<evidence type="ECO:0000313" key="6">
    <source>
        <dbReference type="Proteomes" id="UP000177309"/>
    </source>
</evidence>
<evidence type="ECO:0000256" key="3">
    <source>
        <dbReference type="HAMAP-Rule" id="MF_00376"/>
    </source>
</evidence>
<name>A0A1F4TPL6_UNCSA</name>
<evidence type="ECO:0000256" key="1">
    <source>
        <dbReference type="ARBA" id="ARBA00022741"/>
    </source>
</evidence>
<dbReference type="AlphaFoldDB" id="A0A1F4TPL6"/>
<keyword evidence="3" id="KW-0173">Coenzyme A biosynthesis</keyword>
<organism evidence="5 6">
    <name type="scientific">candidate division WOR-1 bacterium RIFOXYC2_FULL_41_25</name>
    <dbReference type="NCBI Taxonomy" id="1802586"/>
    <lineage>
        <taxon>Bacteria</taxon>
        <taxon>Bacillati</taxon>
        <taxon>Saganbacteria</taxon>
    </lineage>
</organism>
<dbReference type="PANTHER" id="PTHR10695">
    <property type="entry name" value="DEPHOSPHO-COA KINASE-RELATED"/>
    <property type="match status" value="1"/>
</dbReference>
<dbReference type="NCBIfam" id="TIGR00152">
    <property type="entry name" value="dephospho-CoA kinase"/>
    <property type="match status" value="1"/>
</dbReference>
<dbReference type="HAMAP" id="MF_00376">
    <property type="entry name" value="Dephospho_CoA_kinase"/>
    <property type="match status" value="1"/>
</dbReference>
<comment type="catalytic activity">
    <reaction evidence="3">
        <text>3'-dephospho-CoA + ATP = ADP + CoA + H(+)</text>
        <dbReference type="Rhea" id="RHEA:18245"/>
        <dbReference type="ChEBI" id="CHEBI:15378"/>
        <dbReference type="ChEBI" id="CHEBI:30616"/>
        <dbReference type="ChEBI" id="CHEBI:57287"/>
        <dbReference type="ChEBI" id="CHEBI:57328"/>
        <dbReference type="ChEBI" id="CHEBI:456216"/>
        <dbReference type="EC" id="2.7.1.24"/>
    </reaction>
</comment>
<evidence type="ECO:0000313" key="5">
    <source>
        <dbReference type="EMBL" id="OGC34664.1"/>
    </source>
</evidence>
<keyword evidence="3 5" id="KW-0418">Kinase</keyword>
<dbReference type="CDD" id="cd02022">
    <property type="entry name" value="DPCK"/>
    <property type="match status" value="1"/>
</dbReference>
<keyword evidence="3" id="KW-0963">Cytoplasm</keyword>
<comment type="subcellular location">
    <subcellularLocation>
        <location evidence="3">Cytoplasm</location>
    </subcellularLocation>
</comment>
<dbReference type="Pfam" id="PF01121">
    <property type="entry name" value="CoaE"/>
    <property type="match status" value="1"/>
</dbReference>
<dbReference type="UniPathway" id="UPA00241">
    <property type="reaction ID" value="UER00356"/>
</dbReference>
<dbReference type="SUPFAM" id="SSF52540">
    <property type="entry name" value="P-loop containing nucleoside triphosphate hydrolases"/>
    <property type="match status" value="1"/>
</dbReference>
<dbReference type="GO" id="GO:0004140">
    <property type="term" value="F:dephospho-CoA kinase activity"/>
    <property type="evidence" value="ECO:0007669"/>
    <property type="project" value="UniProtKB-UniRule"/>
</dbReference>
<dbReference type="Proteomes" id="UP000177309">
    <property type="component" value="Unassembled WGS sequence"/>
</dbReference>
<dbReference type="EC" id="2.7.1.24" evidence="3 4"/>
<evidence type="ECO:0000256" key="2">
    <source>
        <dbReference type="ARBA" id="ARBA00022840"/>
    </source>
</evidence>
<keyword evidence="2 3" id="KW-0067">ATP-binding</keyword>
<comment type="similarity">
    <text evidence="3">Belongs to the CoaE family.</text>
</comment>
<keyword evidence="3" id="KW-0808">Transferase</keyword>